<keyword evidence="3" id="KW-1185">Reference proteome</keyword>
<sequence>MAEPGPVDAPCDLGAWRELYAKLNVPWRDPATGAVESAPRRSTPAFAPPVTAPQAPPADGWRDDGAVESAFDSLIGADSEQREAADAILCRRRRTTPALLYAATDSRDGATAPAPEPQPAVPKPRPKPAPKRRQRVDKVAAPSRRPALPGCLQPPRRAAPTMESLFGDEEEAAAPPPPPAPAPVSPPPPPPREPAPPPHPGPKVPRRLQPRVGLTTFSRAGTSLRPRWGTVGARPSKKAVAPAPAAKRARPAAAPPPAAKKKKKPRLPACLAPPLPPPLPDGVTMEGLFGDNDDDGEG</sequence>
<feature type="compositionally biased region" description="Pro residues" evidence="1">
    <location>
        <begin position="271"/>
        <end position="280"/>
    </location>
</feature>
<feature type="compositionally biased region" description="Basic residues" evidence="1">
    <location>
        <begin position="124"/>
        <end position="135"/>
    </location>
</feature>
<feature type="compositionally biased region" description="Pro residues" evidence="1">
    <location>
        <begin position="174"/>
        <end position="203"/>
    </location>
</feature>
<feature type="region of interest" description="Disordered" evidence="1">
    <location>
        <begin position="100"/>
        <end position="298"/>
    </location>
</feature>
<dbReference type="Proteomes" id="UP000789595">
    <property type="component" value="Unassembled WGS sequence"/>
</dbReference>
<evidence type="ECO:0000256" key="1">
    <source>
        <dbReference type="SAM" id="MobiDB-lite"/>
    </source>
</evidence>
<accession>A0A8J2SP55</accession>
<evidence type="ECO:0000313" key="2">
    <source>
        <dbReference type="EMBL" id="CAH0370054.1"/>
    </source>
</evidence>
<gene>
    <name evidence="2" type="ORF">PECAL_2P32040</name>
</gene>
<evidence type="ECO:0000313" key="3">
    <source>
        <dbReference type="Proteomes" id="UP000789595"/>
    </source>
</evidence>
<reference evidence="2" key="1">
    <citation type="submission" date="2021-11" db="EMBL/GenBank/DDBJ databases">
        <authorList>
            <consortium name="Genoscope - CEA"/>
            <person name="William W."/>
        </authorList>
    </citation>
    <scope>NUCLEOTIDE SEQUENCE</scope>
</reference>
<comment type="caution">
    <text evidence="2">The sequence shown here is derived from an EMBL/GenBank/DDBJ whole genome shotgun (WGS) entry which is preliminary data.</text>
</comment>
<dbReference type="AlphaFoldDB" id="A0A8J2SP55"/>
<protein>
    <submittedName>
        <fullName evidence="2">Uncharacterized protein</fullName>
    </submittedName>
</protein>
<proteinExistence type="predicted"/>
<feature type="compositionally biased region" description="Pro residues" evidence="1">
    <location>
        <begin position="46"/>
        <end position="56"/>
    </location>
</feature>
<feature type="region of interest" description="Disordered" evidence="1">
    <location>
        <begin position="30"/>
        <end position="65"/>
    </location>
</feature>
<dbReference type="PRINTS" id="PR01217">
    <property type="entry name" value="PRICHEXTENSN"/>
</dbReference>
<organism evidence="2 3">
    <name type="scientific">Pelagomonas calceolata</name>
    <dbReference type="NCBI Taxonomy" id="35677"/>
    <lineage>
        <taxon>Eukaryota</taxon>
        <taxon>Sar</taxon>
        <taxon>Stramenopiles</taxon>
        <taxon>Ochrophyta</taxon>
        <taxon>Pelagophyceae</taxon>
        <taxon>Pelagomonadales</taxon>
        <taxon>Pelagomonadaceae</taxon>
        <taxon>Pelagomonas</taxon>
    </lineage>
</organism>
<feature type="compositionally biased region" description="Pro residues" evidence="1">
    <location>
        <begin position="114"/>
        <end position="123"/>
    </location>
</feature>
<name>A0A8J2SP55_9STRA</name>
<dbReference type="EMBL" id="CAKKNE010000002">
    <property type="protein sequence ID" value="CAH0370054.1"/>
    <property type="molecule type" value="Genomic_DNA"/>
</dbReference>